<organism evidence="2 3">
    <name type="scientific">Halopelagius longus</name>
    <dbReference type="NCBI Taxonomy" id="1236180"/>
    <lineage>
        <taxon>Archaea</taxon>
        <taxon>Methanobacteriati</taxon>
        <taxon>Methanobacteriota</taxon>
        <taxon>Stenosarchaea group</taxon>
        <taxon>Halobacteria</taxon>
        <taxon>Halobacteriales</taxon>
        <taxon>Haloferacaceae</taxon>
    </lineage>
</organism>
<dbReference type="Proteomes" id="UP000199289">
    <property type="component" value="Unassembled WGS sequence"/>
</dbReference>
<dbReference type="Pfam" id="PF05552">
    <property type="entry name" value="MS_channel_1st_1"/>
    <property type="match status" value="1"/>
</dbReference>
<keyword evidence="1" id="KW-0812">Transmembrane</keyword>
<sequence>MGGCNMIPTVLQLEAVPEFLQQTISQIVAFLPRLVSAIVILIIGWLIGIVVGKAVQRLADGADLDKRARGTPLGRMFGDGDTTRSGRGISSALGSLTKWFIVALAVLAMSNVLAIPLLSQWISRAVSFLPTFVAGLLIILFGFIFADFVGDMIMRTRAATETAYTSWFALGTRMFLYFTVVVIGLDTMGVDVQILYLFARALAWGLAAAIALGVGISVGVGGHEYVSDNIDRWMSRASNSTPSPQTQPSDDD</sequence>
<dbReference type="Gene3D" id="1.10.287.1260">
    <property type="match status" value="2"/>
</dbReference>
<reference evidence="3" key="1">
    <citation type="submission" date="2016-10" db="EMBL/GenBank/DDBJ databases">
        <authorList>
            <person name="Varghese N."/>
            <person name="Submissions S."/>
        </authorList>
    </citation>
    <scope>NUCLEOTIDE SEQUENCE [LARGE SCALE GENOMIC DNA]</scope>
    <source>
        <strain evidence="3">CGMCC 1.12397</strain>
    </source>
</reference>
<feature type="transmembrane region" description="Helical" evidence="1">
    <location>
        <begin position="99"/>
        <end position="122"/>
    </location>
</feature>
<feature type="transmembrane region" description="Helical" evidence="1">
    <location>
        <begin position="27"/>
        <end position="51"/>
    </location>
</feature>
<accession>A0A1H1GMS6</accession>
<keyword evidence="1" id="KW-0472">Membrane</keyword>
<gene>
    <name evidence="2" type="ORF">SAMN05216278_3759</name>
</gene>
<keyword evidence="1" id="KW-1133">Transmembrane helix</keyword>
<protein>
    <submittedName>
        <fullName evidence="2">Conserved TM helix</fullName>
    </submittedName>
</protein>
<dbReference type="AlphaFoldDB" id="A0A1H1GMS6"/>
<evidence type="ECO:0000256" key="1">
    <source>
        <dbReference type="SAM" id="Phobius"/>
    </source>
</evidence>
<feature type="transmembrane region" description="Helical" evidence="1">
    <location>
        <begin position="128"/>
        <end position="154"/>
    </location>
</feature>
<dbReference type="InterPro" id="IPR008910">
    <property type="entry name" value="MSC_TM_helix"/>
</dbReference>
<evidence type="ECO:0000313" key="2">
    <source>
        <dbReference type="EMBL" id="SDR14198.1"/>
    </source>
</evidence>
<feature type="transmembrane region" description="Helical" evidence="1">
    <location>
        <begin position="202"/>
        <end position="226"/>
    </location>
</feature>
<dbReference type="EMBL" id="FNKQ01000006">
    <property type="protein sequence ID" value="SDR14198.1"/>
    <property type="molecule type" value="Genomic_DNA"/>
</dbReference>
<proteinExistence type="predicted"/>
<evidence type="ECO:0000313" key="3">
    <source>
        <dbReference type="Proteomes" id="UP000199289"/>
    </source>
</evidence>
<name>A0A1H1GMS6_9EURY</name>